<evidence type="ECO:0000256" key="2">
    <source>
        <dbReference type="ARBA" id="ARBA00010642"/>
    </source>
</evidence>
<evidence type="ECO:0000259" key="10">
    <source>
        <dbReference type="PROSITE" id="PS50157"/>
    </source>
</evidence>
<dbReference type="EMBL" id="LJZO01000029">
    <property type="protein sequence ID" value="ROV94204.1"/>
    <property type="molecule type" value="Genomic_DNA"/>
</dbReference>
<evidence type="ECO:0000256" key="8">
    <source>
        <dbReference type="SAM" id="MobiDB-lite"/>
    </source>
</evidence>
<dbReference type="InterPro" id="IPR032800">
    <property type="entry name" value="TRP_N"/>
</dbReference>
<evidence type="ECO:0000313" key="12">
    <source>
        <dbReference type="Proteomes" id="UP000284375"/>
    </source>
</evidence>
<feature type="domain" description="C2H2-type" evidence="10">
    <location>
        <begin position="182"/>
        <end position="210"/>
    </location>
</feature>
<dbReference type="Pfam" id="PF14558">
    <property type="entry name" value="TRP_N"/>
    <property type="match status" value="1"/>
</dbReference>
<evidence type="ECO:0000256" key="9">
    <source>
        <dbReference type="SAM" id="Phobius"/>
    </source>
</evidence>
<evidence type="ECO:0000256" key="6">
    <source>
        <dbReference type="ARBA" id="ARBA00023136"/>
    </source>
</evidence>
<dbReference type="PROSITE" id="PS50157">
    <property type="entry name" value="ZINC_FINGER_C2H2_2"/>
    <property type="match status" value="1"/>
</dbReference>
<proteinExistence type="inferred from homology"/>
<feature type="transmembrane region" description="Helical" evidence="9">
    <location>
        <begin position="717"/>
        <end position="738"/>
    </location>
</feature>
<dbReference type="SMART" id="SM01320">
    <property type="entry name" value="TRP_N"/>
    <property type="match status" value="1"/>
</dbReference>
<dbReference type="Pfam" id="PF06011">
    <property type="entry name" value="TRP"/>
    <property type="match status" value="1"/>
</dbReference>
<comment type="similarity">
    <text evidence="2">Belongs to the transient receptor potential (TRP) ion channel family.</text>
</comment>
<feature type="transmembrane region" description="Helical" evidence="9">
    <location>
        <begin position="547"/>
        <end position="564"/>
    </location>
</feature>
<feature type="transmembrane region" description="Helical" evidence="9">
    <location>
        <begin position="750"/>
        <end position="775"/>
    </location>
</feature>
<evidence type="ECO:0000256" key="7">
    <source>
        <dbReference type="PROSITE-ProRule" id="PRU00042"/>
    </source>
</evidence>
<dbReference type="InterPro" id="IPR010308">
    <property type="entry name" value="TRP_C"/>
</dbReference>
<keyword evidence="12" id="KW-1185">Reference proteome</keyword>
<evidence type="ECO:0000313" key="11">
    <source>
        <dbReference type="EMBL" id="ROV94204.1"/>
    </source>
</evidence>
<dbReference type="AlphaFoldDB" id="A0A423VTC0"/>
<feature type="transmembrane region" description="Helical" evidence="9">
    <location>
        <begin position="662"/>
        <end position="682"/>
    </location>
</feature>
<gene>
    <name evidence="11" type="ORF">VSDG_05748</name>
</gene>
<feature type="transmembrane region" description="Helical" evidence="9">
    <location>
        <begin position="570"/>
        <end position="592"/>
    </location>
</feature>
<dbReference type="GO" id="GO:0008270">
    <property type="term" value="F:zinc ion binding"/>
    <property type="evidence" value="ECO:0007669"/>
    <property type="project" value="UniProtKB-KW"/>
</dbReference>
<dbReference type="Proteomes" id="UP000284375">
    <property type="component" value="Unassembled WGS sequence"/>
</dbReference>
<feature type="compositionally biased region" description="Polar residues" evidence="8">
    <location>
        <begin position="880"/>
        <end position="895"/>
    </location>
</feature>
<protein>
    <recommendedName>
        <fullName evidence="10">C2H2-type domain-containing protein</fullName>
    </recommendedName>
</protein>
<feature type="region of interest" description="Disordered" evidence="8">
    <location>
        <begin position="970"/>
        <end position="1010"/>
    </location>
</feature>
<organism evidence="11 12">
    <name type="scientific">Cytospora chrysosperma</name>
    <name type="common">Cytospora canker fungus</name>
    <name type="synonym">Sphaeria chrysosperma</name>
    <dbReference type="NCBI Taxonomy" id="252740"/>
    <lineage>
        <taxon>Eukaryota</taxon>
        <taxon>Fungi</taxon>
        <taxon>Dikarya</taxon>
        <taxon>Ascomycota</taxon>
        <taxon>Pezizomycotina</taxon>
        <taxon>Sordariomycetes</taxon>
        <taxon>Sordariomycetidae</taxon>
        <taxon>Diaporthales</taxon>
        <taxon>Cytosporaceae</taxon>
        <taxon>Cytospora</taxon>
    </lineage>
</organism>
<sequence>MYSTCQAGSCSSSATKLKTINEVDAFDGDGWGTRRTSGLPTLRNALALDCYSLAKKSRYEPPFHPASSDFPVITPGTLTAPDIATGDYEAGINSTEETVPQSPGVAIFWDLDNTRLSKAQPFEVAQRLRQVIQDKYGPVKAMTAYANKATLDFVPRWAVDEAIAVHRATLLYERENEPAEPYRCGICGQKSKTLKKLQMHVKMMHERERRKKLNHVMSKKKDSKKRQRLQARHGSYLEKYRATVGGLVPNLNYSIDEELTRAMVDVRRVGDRREAADEALKAHASRLCFPRTQDGALENPFTCLVLVSDDSGFKKLLVKAKRAGIKAVQLWRGSVYMLLILTAAARDTQYTYGTSVTGITRQLAFDRTPALYTGNFGDCLGGQSLFNITKFDAAYYTDNSSVLFHLDGTSNIEHEPLMMRFSMNAYGENRFQMIFNPCSVNIYSLCPLKANVPVTAWAVFAVGPAQVGSIPQLAFTIPDFEGFVRMQMFANSTGAEVGCFQASLTNGVTLGHPRAIGPVLVILALVAVLASFATAAYGVILALLRTLNMAFGMMLTLAFYQFSFGGSSGVRAMAAIFFLLFLFGIGGLAIHACHSRLKHGRYVVRQDRLYFEAKVPDDLIGSLPCIRIHYQDDDPTRIDVHQDQAYVKRFGWLSARYRRSRWWFFGCYLAYQVIRAAFVGGATATPLAQVYGLLTCEVLSFALLVKFDPFEGQRNTALAVWILGLSKIMTTGLSVAFLPTLKLNRMTATGIGFIIVTVQGLLVFGLMILVVLGAISSYMSLTRNREDFSPEELESTRVRYFEHLQARALDVHIPREGKERRKMLEEAPKDVPPFQPSFSVKAVKRMAKIEDEDEDMVGVLDGRFGNSIFLDPGRVSRMSQHNRTSSACSHPSTHSLPRAATPHRLSWSSRNLADWDALPLQRPDSGLAQRLSGMSGYDLPLGNPLNAVMAPYIVEEEPVRLKSMVALAESSIPTTPTRSDSSSITTAVQTPVESSGAPNSSTERLSRDDK</sequence>
<dbReference type="OrthoDB" id="5377623at2759"/>
<dbReference type="PANTHER" id="PTHR31145:SF7">
    <property type="entry name" value="TRP-LIKE ION CHANNEL"/>
    <property type="match status" value="1"/>
</dbReference>
<keyword evidence="7" id="KW-0479">Metal-binding</keyword>
<comment type="subcellular location">
    <subcellularLocation>
        <location evidence="1">Membrane</location>
        <topology evidence="1">Multi-pass membrane protein</topology>
    </subcellularLocation>
</comment>
<dbReference type="InterPro" id="IPR013087">
    <property type="entry name" value="Znf_C2H2_type"/>
</dbReference>
<evidence type="ECO:0000256" key="3">
    <source>
        <dbReference type="ARBA" id="ARBA00022692"/>
    </source>
</evidence>
<dbReference type="PANTHER" id="PTHR31145">
    <property type="entry name" value="INTEGRAL MEMBRANE PROTEIN (AFU_ORTHOLOGUE AFUA_7G01610)"/>
    <property type="match status" value="1"/>
</dbReference>
<dbReference type="InterPro" id="IPR040241">
    <property type="entry name" value="TRP_Flc/Pkd2-like"/>
</dbReference>
<feature type="transmembrane region" description="Helical" evidence="9">
    <location>
        <begin position="515"/>
        <end position="540"/>
    </location>
</feature>
<evidence type="ECO:0000256" key="1">
    <source>
        <dbReference type="ARBA" id="ARBA00004141"/>
    </source>
</evidence>
<keyword evidence="7" id="KW-0863">Zinc-finger</keyword>
<reference evidence="11 12" key="1">
    <citation type="submission" date="2015-09" db="EMBL/GenBank/DDBJ databases">
        <title>Host preference determinants of Valsa canker pathogens revealed by comparative genomics.</title>
        <authorList>
            <person name="Yin Z."/>
            <person name="Huang L."/>
        </authorList>
    </citation>
    <scope>NUCLEOTIDE SEQUENCE [LARGE SCALE GENOMIC DNA]</scope>
    <source>
        <strain evidence="11 12">YSFL</strain>
    </source>
</reference>
<evidence type="ECO:0000256" key="4">
    <source>
        <dbReference type="ARBA" id="ARBA00022729"/>
    </source>
</evidence>
<keyword evidence="7" id="KW-0862">Zinc</keyword>
<dbReference type="GO" id="GO:0009272">
    <property type="term" value="P:fungal-type cell wall biogenesis"/>
    <property type="evidence" value="ECO:0007669"/>
    <property type="project" value="TreeGrafter"/>
</dbReference>
<comment type="caution">
    <text evidence="11">The sequence shown here is derived from an EMBL/GenBank/DDBJ whole genome shotgun (WGS) entry which is preliminary data.</text>
</comment>
<accession>A0A423VTC0</accession>
<keyword evidence="5 9" id="KW-1133">Transmembrane helix</keyword>
<dbReference type="GO" id="GO:0016020">
    <property type="term" value="C:membrane"/>
    <property type="evidence" value="ECO:0007669"/>
    <property type="project" value="UniProtKB-SubCell"/>
</dbReference>
<keyword evidence="3 9" id="KW-0812">Transmembrane</keyword>
<feature type="compositionally biased region" description="Polar residues" evidence="8">
    <location>
        <begin position="971"/>
        <end position="1003"/>
    </location>
</feature>
<name>A0A423VTC0_CYTCH</name>
<evidence type="ECO:0000256" key="5">
    <source>
        <dbReference type="ARBA" id="ARBA00022989"/>
    </source>
</evidence>
<feature type="region of interest" description="Disordered" evidence="8">
    <location>
        <begin position="880"/>
        <end position="903"/>
    </location>
</feature>
<keyword evidence="6 9" id="KW-0472">Membrane</keyword>
<dbReference type="GO" id="GO:0055085">
    <property type="term" value="P:transmembrane transport"/>
    <property type="evidence" value="ECO:0007669"/>
    <property type="project" value="TreeGrafter"/>
</dbReference>
<dbReference type="STRING" id="252740.A0A423VTC0"/>
<keyword evidence="4" id="KW-0732">Signal</keyword>